<feature type="compositionally biased region" description="Basic and acidic residues" evidence="11">
    <location>
        <begin position="1200"/>
        <end position="1241"/>
    </location>
</feature>
<dbReference type="Proteomes" id="UP000472270">
    <property type="component" value="Unassembled WGS sequence"/>
</dbReference>
<evidence type="ECO:0000256" key="5">
    <source>
        <dbReference type="ARBA" id="ARBA00022840"/>
    </source>
</evidence>
<dbReference type="GO" id="GO:0000785">
    <property type="term" value="C:chromatin"/>
    <property type="evidence" value="ECO:0007669"/>
    <property type="project" value="TreeGrafter"/>
</dbReference>
<dbReference type="Gene3D" id="3.40.50.300">
    <property type="entry name" value="P-loop containing nucleotide triphosphate hydrolases"/>
    <property type="match status" value="1"/>
</dbReference>
<dbReference type="InterPro" id="IPR049730">
    <property type="entry name" value="SNF2/RAD54-like_C"/>
</dbReference>
<sequence length="1376" mass="159288">MDGRSEDESVSNSSGESSILTVQRSAMLRKQQLQQQQLQQQSSSNTGSDEVLFANACGYKSDSDSGSGSGSGSSDSSAEEKGNSDESVSDYEPSHKVKSRKPSNKANARNGRNNNAPKKKPSRSSSDDEDDYKKALAGPRRQATVNVSYKEDEELKTDSDDLVEVCGEDVPPPEEDEFETLERVMEMRIGRKGATGAVTTVYAVEADGDPNTNFDPNRQPGEVQYLMKWKNWSHIHNTWETEETLKQQNVKGHSNQKSAAGYPDYLCKWQGLPYFECSWEDGALIARKFQKCIDEYMSRNQCKTIPSRECKVLKQRPRFVPMKKQPPYIGADGLELRDYQLEGLNWMAHSWCKYVQRNVYFSRAESSLLYFLLQSFLGNVSWAFIGVDEAHRLKNDDSLLYKTMIEFKSNHRLLITGTPLQNSLKELWSLLHFIMPIKFHSWELFEEEHGKGRDSGYTSLHKELEPFLLRRVKKDVEKSLPAKVEQILRVEMSAVQKQYYKWILTRNYKALSKGTKGSKSGFLNVMMELKKCCNHCYLIKSPEDEFYNRQEGLQHLIRSSGKLILLDKLLVRLKERGHRVLIFSQMVRMLDILAEYLKYRQFLFQRLDGSIKGEMRKQALDHFNAEGSEDFCFLLSTRAGGLGINLASADTVVIFDSDWNPQNDLQAQARAHRIGQKKQVNIYRLVTKGSVEEEIIERAKKKMVLDHLVIQRMDTTGKTVLHTGAAPSRYKERQKELAEIYLLPRMRKCAKQNNFNGNEGRRSRNRRYSGSDSDSVSDRKRPKKRGRPRTIPRENIKGFTDAEIRRFIKSYKKFGGPLERLDAIARDAELVDKSEHDLRRLAETVHNGCLKTLRENPCGPERSSGRRGKVKGPTFRISGVQVNAKLVISHEEELAPLHKAIPADPEERKRYIIPCHSKAAHFDIEWGKEDDSSLLIGIYEYGYGSWEMIKMDPDLNLTHKLLPDDPDKKPQAKQLQTRADYLIKLLSKDLAKKEAQKQAGTANSRKRKPRGKKNKAVKPKMDDVTNSLSSAPPSDKSSEEEDEKEEEEKVCVKDIMEKVKADTPVHTPSGGEALPLSEESEELDQKTFSVCKERMRPVKAALKQLDRPEKGLSEREQLEHTRQCLIKIGDHITECLREYTNPEQIKQWRKNLWIFVSKFTEFDARKLHKLYKHAIKKRQENAQVWTQCFQRFSVMRIKESQQDDSSRDSYSSDRHHSSRYHEHSKDRHAGDSYRKSSDARKRPYSSFSNGKDHRERERDQYRERGERQDSRYYSDSKHRRLDEHRSSREHRSESNSKDRTHSEHRFHSEHRSASDYTHHKSSRDYRYHSDWQMEHRPRSPRDQRSPYDSRSPLGHRSPFEYSSDHRSTPEQSGRKT</sequence>
<keyword evidence="9" id="KW-0539">Nucleus</keyword>
<dbReference type="SUPFAM" id="SSF52540">
    <property type="entry name" value="P-loop containing nucleoside triphosphate hydrolases"/>
    <property type="match status" value="2"/>
</dbReference>
<evidence type="ECO:0000256" key="2">
    <source>
        <dbReference type="ARBA" id="ARBA00022737"/>
    </source>
</evidence>
<dbReference type="Gene3D" id="2.40.50.40">
    <property type="match status" value="2"/>
</dbReference>
<keyword evidence="4" id="KW-0378">Hydrolase</keyword>
<dbReference type="Pfam" id="PF00385">
    <property type="entry name" value="Chromo"/>
    <property type="match status" value="2"/>
</dbReference>
<dbReference type="GO" id="GO:0003682">
    <property type="term" value="F:chromatin binding"/>
    <property type="evidence" value="ECO:0007669"/>
    <property type="project" value="TreeGrafter"/>
</dbReference>
<evidence type="ECO:0000256" key="9">
    <source>
        <dbReference type="ARBA" id="ARBA00023242"/>
    </source>
</evidence>
<evidence type="ECO:0000256" key="3">
    <source>
        <dbReference type="ARBA" id="ARBA00022741"/>
    </source>
</evidence>
<dbReference type="Pfam" id="PF13907">
    <property type="entry name" value="CHD1-like_C"/>
    <property type="match status" value="1"/>
</dbReference>
<evidence type="ECO:0000259" key="12">
    <source>
        <dbReference type="PROSITE" id="PS50013"/>
    </source>
</evidence>
<dbReference type="PROSITE" id="PS51194">
    <property type="entry name" value="HELICASE_CTER"/>
    <property type="match status" value="1"/>
</dbReference>
<dbReference type="SUPFAM" id="SSF54160">
    <property type="entry name" value="Chromo domain-like"/>
    <property type="match status" value="2"/>
</dbReference>
<evidence type="ECO:0000256" key="8">
    <source>
        <dbReference type="ARBA" id="ARBA00023163"/>
    </source>
</evidence>
<protein>
    <submittedName>
        <fullName evidence="15">Chromodomain-helicase-DNA-binding protein 1-like</fullName>
    </submittedName>
</protein>
<dbReference type="PROSITE" id="PS00598">
    <property type="entry name" value="CHROMO_1"/>
    <property type="match status" value="2"/>
</dbReference>
<dbReference type="Pfam" id="PF18375">
    <property type="entry name" value="CDH1_2_SANT_HL1"/>
    <property type="match status" value="1"/>
</dbReference>
<evidence type="ECO:0000256" key="11">
    <source>
        <dbReference type="SAM" id="MobiDB-lite"/>
    </source>
</evidence>
<dbReference type="SMART" id="SM00298">
    <property type="entry name" value="CHROMO"/>
    <property type="match status" value="2"/>
</dbReference>
<dbReference type="SMART" id="SM01176">
    <property type="entry name" value="DUF4208"/>
    <property type="match status" value="1"/>
</dbReference>
<dbReference type="FunFam" id="2.40.50.40:FF:000014">
    <property type="entry name" value="Chromodomain-helicase-DNA-binding protein 2 isoform 1"/>
    <property type="match status" value="1"/>
</dbReference>
<dbReference type="Gene3D" id="3.40.50.10810">
    <property type="entry name" value="Tandem AAA-ATPase domain"/>
    <property type="match status" value="2"/>
</dbReference>
<dbReference type="InterPro" id="IPR038718">
    <property type="entry name" value="SNF2-like_sf"/>
</dbReference>
<evidence type="ECO:0000256" key="1">
    <source>
        <dbReference type="ARBA" id="ARBA00004123"/>
    </source>
</evidence>
<feature type="compositionally biased region" description="Basic residues" evidence="11">
    <location>
        <begin position="780"/>
        <end position="790"/>
    </location>
</feature>
<dbReference type="Pfam" id="PF23588">
    <property type="entry name" value="HTH_CHD1_Hrp3"/>
    <property type="match status" value="1"/>
</dbReference>
<evidence type="ECO:0000259" key="13">
    <source>
        <dbReference type="PROSITE" id="PS51192"/>
    </source>
</evidence>
<feature type="domain" description="Helicase ATP-binding" evidence="13">
    <location>
        <begin position="366"/>
        <end position="437"/>
    </location>
</feature>
<keyword evidence="3" id="KW-0547">Nucleotide-binding</keyword>
<evidence type="ECO:0000256" key="10">
    <source>
        <dbReference type="ARBA" id="ARBA00049360"/>
    </source>
</evidence>
<comment type="catalytic activity">
    <reaction evidence="10">
        <text>ATP + H2O = ADP + phosphate + H(+)</text>
        <dbReference type="Rhea" id="RHEA:13065"/>
        <dbReference type="ChEBI" id="CHEBI:15377"/>
        <dbReference type="ChEBI" id="CHEBI:15378"/>
        <dbReference type="ChEBI" id="CHEBI:30616"/>
        <dbReference type="ChEBI" id="CHEBI:43474"/>
        <dbReference type="ChEBI" id="CHEBI:456216"/>
    </reaction>
</comment>
<dbReference type="GO" id="GO:0005524">
    <property type="term" value="F:ATP binding"/>
    <property type="evidence" value="ECO:0007669"/>
    <property type="project" value="UniProtKB-KW"/>
</dbReference>
<feature type="domain" description="Chromo" evidence="12">
    <location>
        <begin position="245"/>
        <end position="308"/>
    </location>
</feature>
<dbReference type="FunFam" id="1.10.10.60:FF:000106">
    <property type="entry name" value="Chromodomain-helicase-DNA-binding protein 2 isoform 1"/>
    <property type="match status" value="1"/>
</dbReference>
<comment type="subcellular location">
    <subcellularLocation>
        <location evidence="1">Nucleus</location>
    </subcellularLocation>
</comment>
<organism evidence="15 16">
    <name type="scientific">Sinocyclocheilus rhinocerous</name>
    <dbReference type="NCBI Taxonomy" id="307959"/>
    <lineage>
        <taxon>Eukaryota</taxon>
        <taxon>Metazoa</taxon>
        <taxon>Chordata</taxon>
        <taxon>Craniata</taxon>
        <taxon>Vertebrata</taxon>
        <taxon>Euteleostomi</taxon>
        <taxon>Actinopterygii</taxon>
        <taxon>Neopterygii</taxon>
        <taxon>Teleostei</taxon>
        <taxon>Ostariophysi</taxon>
        <taxon>Cypriniformes</taxon>
        <taxon>Cyprinidae</taxon>
        <taxon>Cyprininae</taxon>
        <taxon>Sinocyclocheilus</taxon>
    </lineage>
</organism>
<keyword evidence="16" id="KW-1185">Reference proteome</keyword>
<proteinExistence type="predicted"/>
<dbReference type="Pfam" id="PF00271">
    <property type="entry name" value="Helicase_C"/>
    <property type="match status" value="1"/>
</dbReference>
<dbReference type="Ensembl" id="ENSSRHT00000035521.1">
    <property type="protein sequence ID" value="ENSSRHP00000034515.1"/>
    <property type="gene ID" value="ENSSRHG00000014468.1"/>
</dbReference>
<dbReference type="InterPro" id="IPR027417">
    <property type="entry name" value="P-loop_NTPase"/>
</dbReference>
<feature type="compositionally biased region" description="Low complexity" evidence="11">
    <location>
        <begin position="31"/>
        <end position="44"/>
    </location>
</feature>
<dbReference type="InterPro" id="IPR023780">
    <property type="entry name" value="Chromo_domain"/>
</dbReference>
<dbReference type="Gene3D" id="1.10.10.60">
    <property type="entry name" value="Homeodomain-like"/>
    <property type="match status" value="1"/>
</dbReference>
<feature type="compositionally biased region" description="Basic and acidic residues" evidence="11">
    <location>
        <begin position="1250"/>
        <end position="1347"/>
    </location>
</feature>
<accession>A0A673I9Y9</accession>
<keyword evidence="5" id="KW-0067">ATP-binding</keyword>
<dbReference type="InterPro" id="IPR001650">
    <property type="entry name" value="Helicase_C-like"/>
</dbReference>
<dbReference type="SMART" id="SM00490">
    <property type="entry name" value="HELICc"/>
    <property type="match status" value="1"/>
</dbReference>
<name>A0A673I9Y9_9TELE</name>
<dbReference type="PROSITE" id="PS50013">
    <property type="entry name" value="CHROMO_2"/>
    <property type="match status" value="2"/>
</dbReference>
<feature type="domain" description="Helicase C-terminal" evidence="14">
    <location>
        <begin position="565"/>
        <end position="716"/>
    </location>
</feature>
<keyword evidence="8" id="KW-0804">Transcription</keyword>
<dbReference type="PANTHER" id="PTHR45623:SF7">
    <property type="entry name" value="CHROMODOMAIN-HELICASE-DNA-BINDING PROTEIN 1"/>
    <property type="match status" value="1"/>
</dbReference>
<dbReference type="InterPro" id="IPR023779">
    <property type="entry name" value="Chromodomain_CS"/>
</dbReference>
<evidence type="ECO:0000256" key="7">
    <source>
        <dbReference type="ARBA" id="ARBA00023125"/>
    </source>
</evidence>
<reference evidence="15" key="2">
    <citation type="submission" date="2025-09" db="UniProtKB">
        <authorList>
            <consortium name="Ensembl"/>
        </authorList>
    </citation>
    <scope>IDENTIFICATION</scope>
</reference>
<keyword evidence="6" id="KW-0805">Transcription regulation</keyword>
<dbReference type="PANTHER" id="PTHR45623">
    <property type="entry name" value="CHROMODOMAIN-HELICASE-DNA-BINDING PROTEIN 3-RELATED-RELATED"/>
    <property type="match status" value="1"/>
</dbReference>
<dbReference type="InterPro" id="IPR016197">
    <property type="entry name" value="Chromo-like_dom_sf"/>
</dbReference>
<dbReference type="GO" id="GO:0016887">
    <property type="term" value="F:ATP hydrolysis activity"/>
    <property type="evidence" value="ECO:0007669"/>
    <property type="project" value="TreeGrafter"/>
</dbReference>
<feature type="domain" description="Chromo" evidence="12">
    <location>
        <begin position="179"/>
        <end position="246"/>
    </location>
</feature>
<dbReference type="GO" id="GO:0003677">
    <property type="term" value="F:DNA binding"/>
    <property type="evidence" value="ECO:0007669"/>
    <property type="project" value="UniProtKB-KW"/>
</dbReference>
<evidence type="ECO:0000256" key="4">
    <source>
        <dbReference type="ARBA" id="ARBA00022801"/>
    </source>
</evidence>
<evidence type="ECO:0000313" key="16">
    <source>
        <dbReference type="Proteomes" id="UP000472270"/>
    </source>
</evidence>
<keyword evidence="7" id="KW-0238">DNA-binding</keyword>
<dbReference type="CDD" id="cd18793">
    <property type="entry name" value="SF2_C_SNF"/>
    <property type="match status" value="1"/>
</dbReference>
<dbReference type="Pfam" id="PF00176">
    <property type="entry name" value="SNF2-rel_dom"/>
    <property type="match status" value="1"/>
</dbReference>
<feature type="region of interest" description="Disordered" evidence="11">
    <location>
        <begin position="1200"/>
        <end position="1376"/>
    </location>
</feature>
<gene>
    <name evidence="15" type="primary">LOC107740788</name>
</gene>
<dbReference type="CDD" id="cd18666">
    <property type="entry name" value="CD1_tandem_CHD1-2_like"/>
    <property type="match status" value="1"/>
</dbReference>
<dbReference type="GO" id="GO:0042393">
    <property type="term" value="F:histone binding"/>
    <property type="evidence" value="ECO:0007669"/>
    <property type="project" value="TreeGrafter"/>
</dbReference>
<keyword evidence="2" id="KW-0677">Repeat</keyword>
<feature type="region of interest" description="Disordered" evidence="11">
    <location>
        <begin position="994"/>
        <end position="1049"/>
    </location>
</feature>
<dbReference type="PROSITE" id="PS51192">
    <property type="entry name" value="HELICASE_ATP_BIND_1"/>
    <property type="match status" value="1"/>
</dbReference>
<dbReference type="GO" id="GO:0034728">
    <property type="term" value="P:nucleosome organization"/>
    <property type="evidence" value="ECO:0007669"/>
    <property type="project" value="TreeGrafter"/>
</dbReference>
<feature type="compositionally biased region" description="Basic residues" evidence="11">
    <location>
        <begin position="1004"/>
        <end position="1018"/>
    </location>
</feature>
<feature type="region of interest" description="Disordered" evidence="11">
    <location>
        <begin position="752"/>
        <end position="794"/>
    </location>
</feature>
<dbReference type="InterPro" id="IPR014001">
    <property type="entry name" value="Helicase_ATP-bd"/>
</dbReference>
<reference evidence="15" key="1">
    <citation type="submission" date="2025-08" db="UniProtKB">
        <authorList>
            <consortium name="Ensembl"/>
        </authorList>
    </citation>
    <scope>IDENTIFICATION</scope>
</reference>
<dbReference type="InterPro" id="IPR000330">
    <property type="entry name" value="SNF2_N"/>
</dbReference>
<evidence type="ECO:0000259" key="14">
    <source>
        <dbReference type="PROSITE" id="PS51194"/>
    </source>
</evidence>
<feature type="region of interest" description="Disordered" evidence="11">
    <location>
        <begin position="1"/>
        <end position="145"/>
    </location>
</feature>
<dbReference type="InterPro" id="IPR025260">
    <property type="entry name" value="CHD1-like_C"/>
</dbReference>
<dbReference type="FunFam" id="3.40.50.300:FF:000130">
    <property type="entry name" value="Chromodomain-helicase-DNA-binding protein 2 isoform 1"/>
    <property type="match status" value="1"/>
</dbReference>
<dbReference type="InterPro" id="IPR000953">
    <property type="entry name" value="Chromo/chromo_shadow_dom"/>
</dbReference>
<evidence type="ECO:0000313" key="15">
    <source>
        <dbReference type="Ensembl" id="ENSSRHP00000034515.1"/>
    </source>
</evidence>
<dbReference type="InterPro" id="IPR040793">
    <property type="entry name" value="CDH1_2_SANT_HL1"/>
</dbReference>
<dbReference type="GO" id="GO:0140658">
    <property type="term" value="F:ATP-dependent chromatin remodeler activity"/>
    <property type="evidence" value="ECO:0007669"/>
    <property type="project" value="TreeGrafter"/>
</dbReference>
<evidence type="ECO:0000256" key="6">
    <source>
        <dbReference type="ARBA" id="ARBA00023015"/>
    </source>
</evidence>
<dbReference type="GO" id="GO:0005634">
    <property type="term" value="C:nucleus"/>
    <property type="evidence" value="ECO:0007669"/>
    <property type="project" value="UniProtKB-SubCell"/>
</dbReference>
<dbReference type="InterPro" id="IPR056302">
    <property type="entry name" value="CHD1-2/Hrp3_HTH"/>
</dbReference>
<feature type="compositionally biased region" description="Low complexity" evidence="11">
    <location>
        <begin position="104"/>
        <end position="116"/>
    </location>
</feature>